<evidence type="ECO:0000313" key="1">
    <source>
        <dbReference type="EMBL" id="EJX00711.1"/>
    </source>
</evidence>
<reference evidence="1" key="1">
    <citation type="journal article" date="2012" name="PLoS ONE">
        <title>Gene sets for utilization of primary and secondary nutrition supplies in the distal gut of endangered iberian lynx.</title>
        <authorList>
            <person name="Alcaide M."/>
            <person name="Messina E."/>
            <person name="Richter M."/>
            <person name="Bargiela R."/>
            <person name="Peplies J."/>
            <person name="Huws S.A."/>
            <person name="Newbold C.J."/>
            <person name="Golyshin P.N."/>
            <person name="Simon M.A."/>
            <person name="Lopez G."/>
            <person name="Yakimov M.M."/>
            <person name="Ferrer M."/>
        </authorList>
    </citation>
    <scope>NUCLEOTIDE SEQUENCE</scope>
</reference>
<accession>J9CKW6</accession>
<comment type="caution">
    <text evidence="1">The sequence shown here is derived from an EMBL/GenBank/DDBJ whole genome shotgun (WGS) entry which is preliminary data.</text>
</comment>
<gene>
    <name evidence="1" type="ORF">EVA_11182</name>
</gene>
<dbReference type="EMBL" id="AMCI01003261">
    <property type="protein sequence ID" value="EJX00711.1"/>
    <property type="molecule type" value="Genomic_DNA"/>
</dbReference>
<dbReference type="AlphaFoldDB" id="J9CKW6"/>
<proteinExistence type="predicted"/>
<organism evidence="1">
    <name type="scientific">gut metagenome</name>
    <dbReference type="NCBI Taxonomy" id="749906"/>
    <lineage>
        <taxon>unclassified sequences</taxon>
        <taxon>metagenomes</taxon>
        <taxon>organismal metagenomes</taxon>
    </lineage>
</organism>
<sequence length="84" mass="9333">MGVYCLGIRLALTAAARRLASPSGGGAQCAHWAERAFRPPLCIEPGDTQRRGFTAWVSGSHCRRPLAACWQCYVERFEEKMNFS</sequence>
<protein>
    <submittedName>
        <fullName evidence="1">Uncharacterized protein</fullName>
    </submittedName>
</protein>
<name>J9CKW6_9ZZZZ</name>